<dbReference type="Proteomes" id="UP000335636">
    <property type="component" value="Unassembled WGS sequence"/>
</dbReference>
<accession>A0A5E4C521</accession>
<dbReference type="AlphaFoldDB" id="A0A5E4C521"/>
<gene>
    <name evidence="2" type="ORF">MONAX_5E032383</name>
</gene>
<evidence type="ECO:0000313" key="2">
    <source>
        <dbReference type="EMBL" id="VTJ76219.1"/>
    </source>
</evidence>
<name>A0A5E4C521_MARMO</name>
<protein>
    <submittedName>
        <fullName evidence="2">Uncharacterized protein</fullName>
    </submittedName>
</protein>
<evidence type="ECO:0000313" key="3">
    <source>
        <dbReference type="Proteomes" id="UP000335636"/>
    </source>
</evidence>
<feature type="compositionally biased region" description="Basic and acidic residues" evidence="1">
    <location>
        <begin position="39"/>
        <end position="63"/>
    </location>
</feature>
<keyword evidence="3" id="KW-1185">Reference proteome</keyword>
<proteinExistence type="predicted"/>
<organism evidence="2 3">
    <name type="scientific">Marmota monax</name>
    <name type="common">Woodchuck</name>
    <dbReference type="NCBI Taxonomy" id="9995"/>
    <lineage>
        <taxon>Eukaryota</taxon>
        <taxon>Metazoa</taxon>
        <taxon>Chordata</taxon>
        <taxon>Craniata</taxon>
        <taxon>Vertebrata</taxon>
        <taxon>Euteleostomi</taxon>
        <taxon>Mammalia</taxon>
        <taxon>Eutheria</taxon>
        <taxon>Euarchontoglires</taxon>
        <taxon>Glires</taxon>
        <taxon>Rodentia</taxon>
        <taxon>Sciuromorpha</taxon>
        <taxon>Sciuridae</taxon>
        <taxon>Xerinae</taxon>
        <taxon>Marmotini</taxon>
        <taxon>Marmota</taxon>
    </lineage>
</organism>
<feature type="region of interest" description="Disordered" evidence="1">
    <location>
        <begin position="39"/>
        <end position="104"/>
    </location>
</feature>
<feature type="non-terminal residue" evidence="2">
    <location>
        <position position="1"/>
    </location>
</feature>
<feature type="compositionally biased region" description="Low complexity" evidence="1">
    <location>
        <begin position="83"/>
        <end position="96"/>
    </location>
</feature>
<evidence type="ECO:0000256" key="1">
    <source>
        <dbReference type="SAM" id="MobiDB-lite"/>
    </source>
</evidence>
<dbReference type="EMBL" id="CABDUW010000871">
    <property type="protein sequence ID" value="VTJ76219.1"/>
    <property type="molecule type" value="Genomic_DNA"/>
</dbReference>
<sequence length="104" mass="11268">AGISGKLIHLVDHGELLLHILDLCPHLWLWLCIILQHSGHEGRQGRKEDQKDIASKQEAEDQQPRPAVGLGQILPFFPDTPCSQGTSKRSSKGTSSVGAPASVQ</sequence>
<reference evidence="2" key="1">
    <citation type="submission" date="2019-04" db="EMBL/GenBank/DDBJ databases">
        <authorList>
            <person name="Alioto T."/>
            <person name="Alioto T."/>
        </authorList>
    </citation>
    <scope>NUCLEOTIDE SEQUENCE [LARGE SCALE GENOMIC DNA]</scope>
</reference>
<comment type="caution">
    <text evidence="2">The sequence shown here is derived from an EMBL/GenBank/DDBJ whole genome shotgun (WGS) entry which is preliminary data.</text>
</comment>